<dbReference type="Proteomes" id="UP001596150">
    <property type="component" value="Unassembled WGS sequence"/>
</dbReference>
<dbReference type="RefSeq" id="WP_266344705.1">
    <property type="nucleotide sequence ID" value="NZ_JAPKNH010000005.1"/>
</dbReference>
<feature type="transmembrane region" description="Helical" evidence="5">
    <location>
        <begin position="46"/>
        <end position="62"/>
    </location>
</feature>
<comment type="subcellular location">
    <subcellularLocation>
        <location evidence="1">Membrane</location>
        <topology evidence="1">Multi-pass membrane protein</topology>
    </subcellularLocation>
</comment>
<feature type="transmembrane region" description="Helical" evidence="5">
    <location>
        <begin position="74"/>
        <end position="93"/>
    </location>
</feature>
<evidence type="ECO:0000256" key="2">
    <source>
        <dbReference type="ARBA" id="ARBA00022692"/>
    </source>
</evidence>
<accession>A0ABW0Q7D3</accession>
<sequence length="170" mass="17814">MADRFTRRLPLAILSFGLGLAAILGAWGSQIFGGYSPCKLCLEQRIPYYLGLPVLLVAILLLGAKKSERFARGLLVLAGLIFVVSLGLALYHAGVEWKFWLGPADCGGGLATTGNAGDLLSQIGQTKVVNCGEAALRVLGLSFAGWNAVVSAIIAAALLWAGFSQGVKPR</sequence>
<proteinExistence type="predicted"/>
<dbReference type="EMBL" id="JBHSML010000014">
    <property type="protein sequence ID" value="MFC5518529.1"/>
    <property type="molecule type" value="Genomic_DNA"/>
</dbReference>
<name>A0ABW0Q7D3_9HYPH</name>
<evidence type="ECO:0000256" key="5">
    <source>
        <dbReference type="SAM" id="Phobius"/>
    </source>
</evidence>
<keyword evidence="3 5" id="KW-1133">Transmembrane helix</keyword>
<dbReference type="SUPFAM" id="SSF158442">
    <property type="entry name" value="DsbB-like"/>
    <property type="match status" value="1"/>
</dbReference>
<evidence type="ECO:0000256" key="3">
    <source>
        <dbReference type="ARBA" id="ARBA00022989"/>
    </source>
</evidence>
<keyword evidence="4 5" id="KW-0472">Membrane</keyword>
<feature type="transmembrane region" description="Helical" evidence="5">
    <location>
        <begin position="12"/>
        <end position="34"/>
    </location>
</feature>
<gene>
    <name evidence="6" type="ORF">ACFPP9_22335</name>
</gene>
<reference evidence="7" key="1">
    <citation type="journal article" date="2019" name="Int. J. Syst. Evol. Microbiol.">
        <title>The Global Catalogue of Microorganisms (GCM) 10K type strain sequencing project: providing services to taxonomists for standard genome sequencing and annotation.</title>
        <authorList>
            <consortium name="The Broad Institute Genomics Platform"/>
            <consortium name="The Broad Institute Genome Sequencing Center for Infectious Disease"/>
            <person name="Wu L."/>
            <person name="Ma J."/>
        </authorList>
    </citation>
    <scope>NUCLEOTIDE SEQUENCE [LARGE SCALE GENOMIC DNA]</scope>
    <source>
        <strain evidence="7">KACC 12633</strain>
    </source>
</reference>
<organism evidence="6 7">
    <name type="scientific">Kaistia terrae</name>
    <dbReference type="NCBI Taxonomy" id="537017"/>
    <lineage>
        <taxon>Bacteria</taxon>
        <taxon>Pseudomonadati</taxon>
        <taxon>Pseudomonadota</taxon>
        <taxon>Alphaproteobacteria</taxon>
        <taxon>Hyphomicrobiales</taxon>
        <taxon>Kaistiaceae</taxon>
        <taxon>Kaistia</taxon>
    </lineage>
</organism>
<dbReference type="PIRSF" id="PIRSF033913">
    <property type="entry name" value="S-S_format_DsbB"/>
    <property type="match status" value="1"/>
</dbReference>
<dbReference type="InterPro" id="IPR023380">
    <property type="entry name" value="DsbB-like_sf"/>
</dbReference>
<keyword evidence="7" id="KW-1185">Reference proteome</keyword>
<comment type="caution">
    <text evidence="6">The sequence shown here is derived from an EMBL/GenBank/DDBJ whole genome shotgun (WGS) entry which is preliminary data.</text>
</comment>
<dbReference type="InterPro" id="IPR024199">
    <property type="entry name" value="Uncharacterised_DsbB"/>
</dbReference>
<evidence type="ECO:0000256" key="1">
    <source>
        <dbReference type="ARBA" id="ARBA00004141"/>
    </source>
</evidence>
<evidence type="ECO:0000313" key="6">
    <source>
        <dbReference type="EMBL" id="MFC5518529.1"/>
    </source>
</evidence>
<feature type="transmembrane region" description="Helical" evidence="5">
    <location>
        <begin position="143"/>
        <end position="163"/>
    </location>
</feature>
<keyword evidence="2 5" id="KW-0812">Transmembrane</keyword>
<evidence type="ECO:0000313" key="7">
    <source>
        <dbReference type="Proteomes" id="UP001596150"/>
    </source>
</evidence>
<dbReference type="Pfam" id="PF02600">
    <property type="entry name" value="DsbB"/>
    <property type="match status" value="1"/>
</dbReference>
<evidence type="ECO:0000256" key="4">
    <source>
        <dbReference type="ARBA" id="ARBA00023136"/>
    </source>
</evidence>
<protein>
    <submittedName>
        <fullName evidence="6">Disulfide bond formation protein B</fullName>
    </submittedName>
</protein>
<dbReference type="Gene3D" id="1.20.1550.10">
    <property type="entry name" value="DsbB-like"/>
    <property type="match status" value="1"/>
</dbReference>
<dbReference type="InterPro" id="IPR003752">
    <property type="entry name" value="DiS_bond_form_DsbB/BdbC"/>
</dbReference>